<reference evidence="1 2" key="1">
    <citation type="submission" date="2023-07" db="EMBL/GenBank/DDBJ databases">
        <title>Genomic Encyclopedia of Type Strains, Phase IV (KMG-IV): sequencing the most valuable type-strain genomes for metagenomic binning, comparative biology and taxonomic classification.</title>
        <authorList>
            <person name="Goeker M."/>
        </authorList>
    </citation>
    <scope>NUCLEOTIDE SEQUENCE [LARGE SCALE GENOMIC DNA]</scope>
    <source>
        <strain evidence="1 2">B6-8</strain>
    </source>
</reference>
<protein>
    <recommendedName>
        <fullName evidence="3">Tat pathway signal sequence domain protein</fullName>
    </recommendedName>
</protein>
<organism evidence="1 2">
    <name type="scientific">Kaistia dalseonensis</name>
    <dbReference type="NCBI Taxonomy" id="410840"/>
    <lineage>
        <taxon>Bacteria</taxon>
        <taxon>Pseudomonadati</taxon>
        <taxon>Pseudomonadota</taxon>
        <taxon>Alphaproteobacteria</taxon>
        <taxon>Hyphomicrobiales</taxon>
        <taxon>Kaistiaceae</taxon>
        <taxon>Kaistia</taxon>
    </lineage>
</organism>
<keyword evidence="2" id="KW-1185">Reference proteome</keyword>
<evidence type="ECO:0000313" key="1">
    <source>
        <dbReference type="EMBL" id="MDQ0440203.1"/>
    </source>
</evidence>
<dbReference type="RefSeq" id="WP_266351073.1">
    <property type="nucleotide sequence ID" value="NZ_JAPKNG010000007.1"/>
</dbReference>
<evidence type="ECO:0000313" key="2">
    <source>
        <dbReference type="Proteomes" id="UP001241603"/>
    </source>
</evidence>
<gene>
    <name evidence="1" type="ORF">QO014_004616</name>
</gene>
<sequence length="154" mass="16568">MSVRRRGFVLQSGLFFRLLQATLILLIGLTAGASAEAQAPAIKIELNGAEANAKACRLSFVITNDQPATIDDMALELVLFDKTGRVDRFVVVRTAKIPAGKNRVRQFDIPETGCGDIGRVLLNDIKDCKGDGFTPAVCADRISASTRADIGFDN</sequence>
<name>A0ABU0HEC5_9HYPH</name>
<dbReference type="Proteomes" id="UP001241603">
    <property type="component" value="Unassembled WGS sequence"/>
</dbReference>
<dbReference type="EMBL" id="JAUSVO010000007">
    <property type="protein sequence ID" value="MDQ0440203.1"/>
    <property type="molecule type" value="Genomic_DNA"/>
</dbReference>
<comment type="caution">
    <text evidence="1">The sequence shown here is derived from an EMBL/GenBank/DDBJ whole genome shotgun (WGS) entry which is preliminary data.</text>
</comment>
<proteinExistence type="predicted"/>
<accession>A0ABU0HEC5</accession>
<evidence type="ECO:0008006" key="3">
    <source>
        <dbReference type="Google" id="ProtNLM"/>
    </source>
</evidence>